<feature type="domain" description="Integrase catalytic" evidence="2">
    <location>
        <begin position="175"/>
        <end position="323"/>
    </location>
</feature>
<proteinExistence type="predicted"/>
<dbReference type="InterPro" id="IPR025724">
    <property type="entry name" value="GAG-pre-integrase_dom"/>
</dbReference>
<dbReference type="GO" id="GO:0015074">
    <property type="term" value="P:DNA integration"/>
    <property type="evidence" value="ECO:0007669"/>
    <property type="project" value="InterPro"/>
</dbReference>
<dbReference type="GO" id="GO:0003676">
    <property type="term" value="F:nucleic acid binding"/>
    <property type="evidence" value="ECO:0007669"/>
    <property type="project" value="InterPro"/>
</dbReference>
<dbReference type="AlphaFoldDB" id="A0AAD4VW76"/>
<accession>A0AAD4VW76</accession>
<reference evidence="3 4" key="1">
    <citation type="journal article" date="2022" name="G3 (Bethesda)">
        <title>Whole-genome sequence and methylome profiling of the almond [Prunus dulcis (Mill.) D.A. Webb] cultivar 'Nonpareil'.</title>
        <authorList>
            <person name="D'Amico-Willman K.M."/>
            <person name="Ouma W.Z."/>
            <person name="Meulia T."/>
            <person name="Sideli G.M."/>
            <person name="Gradziel T.M."/>
            <person name="Fresnedo-Ramirez J."/>
        </authorList>
    </citation>
    <scope>NUCLEOTIDE SEQUENCE [LARGE SCALE GENOMIC DNA]</scope>
    <source>
        <strain evidence="3">Clone GOH B32 T37-40</strain>
    </source>
</reference>
<dbReference type="InterPro" id="IPR036397">
    <property type="entry name" value="RNaseH_sf"/>
</dbReference>
<dbReference type="Pfam" id="PF22936">
    <property type="entry name" value="Pol_BBD"/>
    <property type="match status" value="1"/>
</dbReference>
<gene>
    <name evidence="3" type="ORF">L3X38_022487</name>
</gene>
<keyword evidence="4" id="KW-1185">Reference proteome</keyword>
<comment type="caution">
    <text evidence="3">The sequence shown here is derived from an EMBL/GenBank/DDBJ whole genome shotgun (WGS) entry which is preliminary data.</text>
</comment>
<organism evidence="3 4">
    <name type="scientific">Prunus dulcis</name>
    <name type="common">Almond</name>
    <name type="synonym">Amygdalus dulcis</name>
    <dbReference type="NCBI Taxonomy" id="3755"/>
    <lineage>
        <taxon>Eukaryota</taxon>
        <taxon>Viridiplantae</taxon>
        <taxon>Streptophyta</taxon>
        <taxon>Embryophyta</taxon>
        <taxon>Tracheophyta</taxon>
        <taxon>Spermatophyta</taxon>
        <taxon>Magnoliopsida</taxon>
        <taxon>eudicotyledons</taxon>
        <taxon>Gunneridae</taxon>
        <taxon>Pentapetalae</taxon>
        <taxon>rosids</taxon>
        <taxon>fabids</taxon>
        <taxon>Rosales</taxon>
        <taxon>Rosaceae</taxon>
        <taxon>Amygdaloideae</taxon>
        <taxon>Amygdaleae</taxon>
        <taxon>Prunus</taxon>
    </lineage>
</organism>
<name>A0AAD4VW76_PRUDU</name>
<dbReference type="PANTHER" id="PTHR42648:SF28">
    <property type="entry name" value="TRANSPOSON-ENCODED PROTEIN WITH RIBONUCLEASE H-LIKE AND RETROVIRUS ZINC FINGER-LIKE DOMAINS"/>
    <property type="match status" value="1"/>
</dbReference>
<dbReference type="Proteomes" id="UP001054821">
    <property type="component" value="Chromosome 4"/>
</dbReference>
<dbReference type="EMBL" id="JAJFAZ020000004">
    <property type="protein sequence ID" value="KAI5332358.1"/>
    <property type="molecule type" value="Genomic_DNA"/>
</dbReference>
<dbReference type="PROSITE" id="PS50994">
    <property type="entry name" value="INTEGRASE"/>
    <property type="match status" value="1"/>
</dbReference>
<dbReference type="InterPro" id="IPR012337">
    <property type="entry name" value="RNaseH-like_sf"/>
</dbReference>
<dbReference type="GO" id="GO:0008233">
    <property type="term" value="F:peptidase activity"/>
    <property type="evidence" value="ECO:0007669"/>
    <property type="project" value="UniProtKB-KW"/>
</dbReference>
<evidence type="ECO:0000256" key="1">
    <source>
        <dbReference type="ARBA" id="ARBA00022670"/>
    </source>
</evidence>
<dbReference type="InterPro" id="IPR039537">
    <property type="entry name" value="Retrotran_Ty1/copia-like"/>
</dbReference>
<dbReference type="InterPro" id="IPR054722">
    <property type="entry name" value="PolX-like_BBD"/>
</dbReference>
<dbReference type="Gene3D" id="3.30.420.10">
    <property type="entry name" value="Ribonuclease H-like superfamily/Ribonuclease H"/>
    <property type="match status" value="1"/>
</dbReference>
<dbReference type="InterPro" id="IPR001584">
    <property type="entry name" value="Integrase_cat-core"/>
</dbReference>
<evidence type="ECO:0000313" key="3">
    <source>
        <dbReference type="EMBL" id="KAI5332358.1"/>
    </source>
</evidence>
<dbReference type="SUPFAM" id="SSF53098">
    <property type="entry name" value="Ribonuclease H-like"/>
    <property type="match status" value="1"/>
</dbReference>
<evidence type="ECO:0000259" key="2">
    <source>
        <dbReference type="PROSITE" id="PS50994"/>
    </source>
</evidence>
<evidence type="ECO:0000313" key="4">
    <source>
        <dbReference type="Proteomes" id="UP001054821"/>
    </source>
</evidence>
<keyword evidence="1" id="KW-0378">Hydrolase</keyword>
<sequence length="446" mass="51225">MKGFITKRPPNKDEVKVFIENGVKVQVEFIGAVRIQLDSGFVLDLVDVVYVPSMTRNLISVARLVKSKLTLSFDEFGFSIFNNKELVGNGILVGNMFQLNCKTPQMVMNITSTKRNNQTSAKICHKRLGHISKERLNTLCKESVLAPLDFNELDENCVECIKGKLMTLMKKGAVRSENLLELIHTDICGPFPNPTHEGCKYFITFTEDHSRYGHIYLIKEKSEALDMFKIYKAEVEKQLELKIKVVRSDRGGEYYGRFDKAGRNPSPFARYLQEESIIAQYTNPGTPQQNGVFERRNRTLKDMETKLKPLKGLGLQSRGKTLQPCGKETRLKNCELFLYWLYPEGSKRYRFYCPKNTTRFVETQRVVFMENGSDEIEDRVLDFDEESMEIDNIAGSKTSKGIVIIHAVETNCKNLDNMEEDTVQTEILNPLCKTIMTFQTKFKLEF</sequence>
<keyword evidence="1" id="KW-0645">Protease</keyword>
<dbReference type="Pfam" id="PF13976">
    <property type="entry name" value="gag_pre-integrs"/>
    <property type="match status" value="1"/>
</dbReference>
<dbReference type="GO" id="GO:0006508">
    <property type="term" value="P:proteolysis"/>
    <property type="evidence" value="ECO:0007669"/>
    <property type="project" value="UniProtKB-KW"/>
</dbReference>
<protein>
    <recommendedName>
        <fullName evidence="2">Integrase catalytic domain-containing protein</fullName>
    </recommendedName>
</protein>
<dbReference type="PANTHER" id="PTHR42648">
    <property type="entry name" value="TRANSPOSASE, PUTATIVE-RELATED"/>
    <property type="match status" value="1"/>
</dbReference>